<feature type="region of interest" description="Disordered" evidence="1">
    <location>
        <begin position="40"/>
        <end position="60"/>
    </location>
</feature>
<dbReference type="Proteomes" id="UP000232323">
    <property type="component" value="Unassembled WGS sequence"/>
</dbReference>
<dbReference type="EMBL" id="BEGY01000062">
    <property type="protein sequence ID" value="GAX81220.1"/>
    <property type="molecule type" value="Genomic_DNA"/>
</dbReference>
<feature type="region of interest" description="Disordered" evidence="1">
    <location>
        <begin position="647"/>
        <end position="705"/>
    </location>
</feature>
<gene>
    <name evidence="2" type="ORF">CEUSTIGMA_g8652.t1</name>
</gene>
<feature type="region of interest" description="Disordered" evidence="1">
    <location>
        <begin position="931"/>
        <end position="952"/>
    </location>
</feature>
<keyword evidence="3" id="KW-1185">Reference proteome</keyword>
<proteinExistence type="predicted"/>
<accession>A0A250XEL6</accession>
<feature type="region of interest" description="Disordered" evidence="1">
    <location>
        <begin position="379"/>
        <end position="439"/>
    </location>
</feature>
<evidence type="ECO:0000313" key="3">
    <source>
        <dbReference type="Proteomes" id="UP000232323"/>
    </source>
</evidence>
<feature type="region of interest" description="Disordered" evidence="1">
    <location>
        <begin position="1013"/>
        <end position="1044"/>
    </location>
</feature>
<protein>
    <submittedName>
        <fullName evidence="2">Uncharacterized protein</fullName>
    </submittedName>
</protein>
<feature type="compositionally biased region" description="Low complexity" evidence="1">
    <location>
        <begin position="653"/>
        <end position="665"/>
    </location>
</feature>
<feature type="compositionally biased region" description="Basic and acidic residues" evidence="1">
    <location>
        <begin position="672"/>
        <end position="686"/>
    </location>
</feature>
<dbReference type="AlphaFoldDB" id="A0A250XEL6"/>
<comment type="caution">
    <text evidence="2">The sequence shown here is derived from an EMBL/GenBank/DDBJ whole genome shotgun (WGS) entry which is preliminary data.</text>
</comment>
<name>A0A250XEL6_9CHLO</name>
<feature type="compositionally biased region" description="Polar residues" evidence="1">
    <location>
        <begin position="1034"/>
        <end position="1043"/>
    </location>
</feature>
<sequence length="1067" mass="110481">MNHACMQGFYLLGCTPDEPPPVGIMPHLLGMAGTSEQAADVGSTANNNSTIGGDDEGDKSDEVIHVPPVIVTPVTSVENDQEETFVLESRHGSVYVMYDVDEGHGAPLEGTTVSNSRDVDEEGGLLPAPSMVRGVRLAENRSLDIMVESLGLQNVGEDSLSHTDMAVAQEYKEYLKYLHAVATAALRLGNVVPGQLNASERLPSVTARLVIPQPSSSHPYGNMVMSTMSTNACYPDADDDQHCQQQKVPTSIGGDIRGGGSGAGHSDGLGPTSIGGDIRGGGSGAGHSDGLGPTSIGGDIRGGGLSDAAGHSDGLGVGSHKLLIEEDAISTSSRLEHVDPAAAAAFEQQERRIRLHSNGGMNSNNCALLNRDVRASPKAKGAAYTGSRSSPMGDNRSIRSPAPGDSAAAAATTHQNVVKASPMHSARASPIHSPRSSPMQAGYHAVVSQSRWGGIPLYQFAASSSLLGSTTNNNAAMIRPAAAAASVSSAPAAMIRPAAAAASVSPAPAALIRPAAAAASVSPAPAALKPLQINTLQLELNGSYSSEGHPPIVVIANASSHLRLLEPPVSASLHSALRLSARRPQPQRAKSFIGHYDSRRYGSRLAPHFSPHTYHSTVSSVWKYGENLAPYQQQLLYRKSMPGFLEEGPRFHSSNNSAASLSQAATEGAPAADRDQQQQHPSDRDQQQQQQHSSDRAGASPAQSWLSRSYDHHPLHQALFRSISPTPSLISGDGAEAASKVHCMVSRHATSGASSSKLAWEESANYLSSPPPPPVLTETNKAVVPTPSHLQSLIIAGGNTAGQQAASVISAPASRDTSRPGSAAGRSGIVAKSKRSVAWAADIIKGEPGGTRAAVQRRSSDSGTLFQVAGSGPRYNLGGSSSGMKQAVATAALSRLVRTSPDLDLEHGSQDDLDGSCSSAAFMTSSSPEDLMLALPPSLPSPQPASVSADDGPDFARMCPDFARMATALNVNIVEDSSSNTAAGGVAAVAAGASAVEDLNYGSSEEGALIIPPEELPAGTPAGLPDGSDFSLDEGSSTDSKQQGFWRRSLFVGRLPSTSARRVVPQQ</sequence>
<feature type="region of interest" description="Disordered" evidence="1">
    <location>
        <begin position="236"/>
        <end position="305"/>
    </location>
</feature>
<feature type="compositionally biased region" description="Gly residues" evidence="1">
    <location>
        <begin position="255"/>
        <end position="267"/>
    </location>
</feature>
<reference evidence="2 3" key="1">
    <citation type="submission" date="2017-08" db="EMBL/GenBank/DDBJ databases">
        <title>Acidophilic green algal genome provides insights into adaptation to an acidic environment.</title>
        <authorList>
            <person name="Hirooka S."/>
            <person name="Hirose Y."/>
            <person name="Kanesaki Y."/>
            <person name="Higuchi S."/>
            <person name="Fujiwara T."/>
            <person name="Onuma R."/>
            <person name="Era A."/>
            <person name="Ohbayashi R."/>
            <person name="Uzuka A."/>
            <person name="Nozaki H."/>
            <person name="Yoshikawa H."/>
            <person name="Miyagishima S.Y."/>
        </authorList>
    </citation>
    <scope>NUCLEOTIDE SEQUENCE [LARGE SCALE GENOMIC DNA]</scope>
    <source>
        <strain evidence="2 3">NIES-2499</strain>
    </source>
</reference>
<evidence type="ECO:0000256" key="1">
    <source>
        <dbReference type="SAM" id="MobiDB-lite"/>
    </source>
</evidence>
<organism evidence="2 3">
    <name type="scientific">Chlamydomonas eustigma</name>
    <dbReference type="NCBI Taxonomy" id="1157962"/>
    <lineage>
        <taxon>Eukaryota</taxon>
        <taxon>Viridiplantae</taxon>
        <taxon>Chlorophyta</taxon>
        <taxon>core chlorophytes</taxon>
        <taxon>Chlorophyceae</taxon>
        <taxon>CS clade</taxon>
        <taxon>Chlamydomonadales</taxon>
        <taxon>Chlamydomonadaceae</taxon>
        <taxon>Chlamydomonas</taxon>
    </lineage>
</organism>
<feature type="compositionally biased region" description="Gly residues" evidence="1">
    <location>
        <begin position="277"/>
        <end position="289"/>
    </location>
</feature>
<evidence type="ECO:0000313" key="2">
    <source>
        <dbReference type="EMBL" id="GAX81220.1"/>
    </source>
</evidence>
<feature type="region of interest" description="Disordered" evidence="1">
    <location>
        <begin position="810"/>
        <end position="829"/>
    </location>
</feature>